<proteinExistence type="predicted"/>
<dbReference type="RefSeq" id="WP_132119284.1">
    <property type="nucleotide sequence ID" value="NZ_SMJU01000009.1"/>
</dbReference>
<evidence type="ECO:0000313" key="2">
    <source>
        <dbReference type="EMBL" id="TDB63709.1"/>
    </source>
</evidence>
<sequence>MLPQFLFSSKSDWAGIFSASLCVVHCLLTPLLMVLTATFSWWAGLSYVFLFISFYAAFDTSRAHTPRPILLLIWGGFVLLTLSIILEDAFPVLHKFSYPASLLLVIGHILNLRHCKKCGTHE</sequence>
<accession>A0A4R4KBW4</accession>
<dbReference type="Pfam" id="PF03203">
    <property type="entry name" value="MerC"/>
    <property type="match status" value="1"/>
</dbReference>
<name>A0A4R4KBW4_9BACT</name>
<gene>
    <name evidence="2" type="ORF">EZE20_15540</name>
</gene>
<keyword evidence="3" id="KW-1185">Reference proteome</keyword>
<feature type="transmembrane region" description="Helical" evidence="1">
    <location>
        <begin position="69"/>
        <end position="86"/>
    </location>
</feature>
<dbReference type="Proteomes" id="UP000295706">
    <property type="component" value="Unassembled WGS sequence"/>
</dbReference>
<dbReference type="InterPro" id="IPR004891">
    <property type="entry name" value="Mercury-R_MerC"/>
</dbReference>
<comment type="caution">
    <text evidence="2">The sequence shown here is derived from an EMBL/GenBank/DDBJ whole genome shotgun (WGS) entry which is preliminary data.</text>
</comment>
<dbReference type="OrthoDB" id="1274419at2"/>
<reference evidence="2 3" key="1">
    <citation type="submission" date="2019-02" db="EMBL/GenBank/DDBJ databases">
        <title>Arundinibacter roseus gen. nov., sp. nov., a new member of the family Cytophagaceae.</title>
        <authorList>
            <person name="Szuroczki S."/>
            <person name="Khayer B."/>
            <person name="Sproer C."/>
            <person name="Toumi M."/>
            <person name="Szabo A."/>
            <person name="Felfoldi T."/>
            <person name="Schumann P."/>
            <person name="Toth E."/>
        </authorList>
    </citation>
    <scope>NUCLEOTIDE SEQUENCE [LARGE SCALE GENOMIC DNA]</scope>
    <source>
        <strain evidence="2 3">DMA-k-7a</strain>
    </source>
</reference>
<keyword evidence="1" id="KW-0812">Transmembrane</keyword>
<protein>
    <submittedName>
        <fullName evidence="2">MerC domain-containing protein</fullName>
    </submittedName>
</protein>
<dbReference type="AlphaFoldDB" id="A0A4R4KBW4"/>
<keyword evidence="1" id="KW-1133">Transmembrane helix</keyword>
<dbReference type="EMBL" id="SMJU01000009">
    <property type="protein sequence ID" value="TDB63709.1"/>
    <property type="molecule type" value="Genomic_DNA"/>
</dbReference>
<evidence type="ECO:0000256" key="1">
    <source>
        <dbReference type="SAM" id="Phobius"/>
    </source>
</evidence>
<organism evidence="2 3">
    <name type="scientific">Arundinibacter roseus</name>
    <dbReference type="NCBI Taxonomy" id="2070510"/>
    <lineage>
        <taxon>Bacteria</taxon>
        <taxon>Pseudomonadati</taxon>
        <taxon>Bacteroidota</taxon>
        <taxon>Cytophagia</taxon>
        <taxon>Cytophagales</taxon>
        <taxon>Spirosomataceae</taxon>
        <taxon>Arundinibacter</taxon>
    </lineage>
</organism>
<dbReference type="GO" id="GO:0016020">
    <property type="term" value="C:membrane"/>
    <property type="evidence" value="ECO:0007669"/>
    <property type="project" value="InterPro"/>
</dbReference>
<keyword evidence="1" id="KW-0472">Membrane</keyword>
<dbReference type="GO" id="GO:0015097">
    <property type="term" value="F:mercury ion transmembrane transporter activity"/>
    <property type="evidence" value="ECO:0007669"/>
    <property type="project" value="InterPro"/>
</dbReference>
<feature type="transmembrane region" description="Helical" evidence="1">
    <location>
        <begin position="12"/>
        <end position="33"/>
    </location>
</feature>
<feature type="transmembrane region" description="Helical" evidence="1">
    <location>
        <begin position="39"/>
        <end position="57"/>
    </location>
</feature>
<evidence type="ECO:0000313" key="3">
    <source>
        <dbReference type="Proteomes" id="UP000295706"/>
    </source>
</evidence>